<dbReference type="InterPro" id="IPR013783">
    <property type="entry name" value="Ig-like_fold"/>
</dbReference>
<evidence type="ECO:0000259" key="2">
    <source>
        <dbReference type="Pfam" id="PF08770"/>
    </source>
</evidence>
<dbReference type="Pfam" id="PF13501">
    <property type="entry name" value="SoxY"/>
    <property type="match status" value="1"/>
</dbReference>
<accession>A0A6I3KTY3</accession>
<dbReference type="InterPro" id="IPR014756">
    <property type="entry name" value="Ig_E-set"/>
</dbReference>
<dbReference type="Gene3D" id="2.60.40.10">
    <property type="entry name" value="Immunoglobulins"/>
    <property type="match status" value="1"/>
</dbReference>
<dbReference type="InterPro" id="IPR032711">
    <property type="entry name" value="SoxY"/>
</dbReference>
<dbReference type="AlphaFoldDB" id="A0A6I3KTY3"/>
<proteinExistence type="predicted"/>
<reference evidence="4 5" key="1">
    <citation type="submission" date="2019-11" db="EMBL/GenBank/DDBJ databases">
        <title>Identification of a novel strain.</title>
        <authorList>
            <person name="Xu Q."/>
            <person name="Wang G."/>
        </authorList>
    </citation>
    <scope>NUCLEOTIDE SEQUENCE [LARGE SCALE GENOMIC DNA]</scope>
    <source>
        <strain evidence="5">xq</strain>
    </source>
</reference>
<sequence length="271" mass="29347">MHTTRCNWGKSALTAVLALAVVTPAVAADDAAWQDIRRNVFDGREVVEDKTVSLETPYRAEDAAVVPVTMRIPASVGEVKTLTLVIDKNPVPVAATFKFGEAAGTGDRMLSTRVRVDMYSNIRAIVETADGKLHMATNFVKASGGCSAAASKDADEAFANLGKMQVRTFDDPALKAQTPPQREAQVMIRHPNFTGMQMDQVTRQYTPMKIVQEMDVKRDGARIFKMEGGISISENPNFRFTFAPGSEDLIEVIAKDSDGKVFTATSAGKAS</sequence>
<dbReference type="NCBIfam" id="TIGR04557">
    <property type="entry name" value="fuse_rel_SoxYZ"/>
    <property type="match status" value="1"/>
</dbReference>
<name>A0A6I3KTY3_9HYPH</name>
<evidence type="ECO:0000256" key="1">
    <source>
        <dbReference type="SAM" id="SignalP"/>
    </source>
</evidence>
<organism evidence="4 5">
    <name type="scientific">Hyphomicrobium album</name>
    <dbReference type="NCBI Taxonomy" id="2665159"/>
    <lineage>
        <taxon>Bacteria</taxon>
        <taxon>Pseudomonadati</taxon>
        <taxon>Pseudomonadota</taxon>
        <taxon>Alphaproteobacteria</taxon>
        <taxon>Hyphomicrobiales</taxon>
        <taxon>Hyphomicrobiaceae</taxon>
        <taxon>Hyphomicrobium</taxon>
    </lineage>
</organism>
<dbReference type="InterPro" id="IPR038162">
    <property type="entry name" value="SoxY_sf"/>
</dbReference>
<comment type="caution">
    <text evidence="4">The sequence shown here is derived from an EMBL/GenBank/DDBJ whole genome shotgun (WGS) entry which is preliminary data.</text>
</comment>
<feature type="domain" description="Sulphur oxidation protein SoxZ" evidence="2">
    <location>
        <begin position="182"/>
        <end position="265"/>
    </location>
</feature>
<keyword evidence="1" id="KW-0732">Signal</keyword>
<gene>
    <name evidence="4" type="ORF">GIW81_17515</name>
</gene>
<feature type="signal peptide" evidence="1">
    <location>
        <begin position="1"/>
        <end position="27"/>
    </location>
</feature>
<feature type="domain" description="Ig-like SoxY" evidence="3">
    <location>
        <begin position="38"/>
        <end position="146"/>
    </location>
</feature>
<feature type="chain" id="PRO_5026294602" evidence="1">
    <location>
        <begin position="28"/>
        <end position="271"/>
    </location>
</feature>
<dbReference type="Pfam" id="PF08770">
    <property type="entry name" value="SoxZ"/>
    <property type="match status" value="1"/>
</dbReference>
<dbReference type="InterPro" id="IPR014880">
    <property type="entry name" value="SoxZ_dom"/>
</dbReference>
<dbReference type="Gene3D" id="2.60.40.2470">
    <property type="entry name" value="SoxY domain"/>
    <property type="match status" value="1"/>
</dbReference>
<dbReference type="Proteomes" id="UP000440694">
    <property type="component" value="Unassembled WGS sequence"/>
</dbReference>
<dbReference type="EMBL" id="WMBQ01000002">
    <property type="protein sequence ID" value="MTD96141.1"/>
    <property type="molecule type" value="Genomic_DNA"/>
</dbReference>
<evidence type="ECO:0000259" key="3">
    <source>
        <dbReference type="Pfam" id="PF13501"/>
    </source>
</evidence>
<protein>
    <submittedName>
        <fullName evidence="4">Quinoprotein dehydrogenase-associated SoxYZ-like carrier</fullName>
    </submittedName>
</protein>
<dbReference type="SUPFAM" id="SSF81296">
    <property type="entry name" value="E set domains"/>
    <property type="match status" value="1"/>
</dbReference>
<evidence type="ECO:0000313" key="5">
    <source>
        <dbReference type="Proteomes" id="UP000440694"/>
    </source>
</evidence>
<dbReference type="RefSeq" id="WP_154740600.1">
    <property type="nucleotide sequence ID" value="NZ_WMBQ01000002.1"/>
</dbReference>
<dbReference type="InterPro" id="IPR030831">
    <property type="entry name" value="Fuse-rel_SoxYZ"/>
</dbReference>
<evidence type="ECO:0000313" key="4">
    <source>
        <dbReference type="EMBL" id="MTD96141.1"/>
    </source>
</evidence>
<keyword evidence="5" id="KW-1185">Reference proteome</keyword>